<keyword evidence="5" id="KW-0560">Oxidoreductase</keyword>
<dbReference type="InterPro" id="IPR016166">
    <property type="entry name" value="FAD-bd_PCMH"/>
</dbReference>
<dbReference type="InterPro" id="IPR016164">
    <property type="entry name" value="FAD-linked_Oxase-like_C"/>
</dbReference>
<dbReference type="InterPro" id="IPR016167">
    <property type="entry name" value="FAD-bd_PCMH_sub1"/>
</dbReference>
<evidence type="ECO:0000256" key="9">
    <source>
        <dbReference type="ARBA" id="ARBA00049267"/>
    </source>
</evidence>
<accession>A0A6F9DB91</accession>
<comment type="function">
    <text evidence="8">Catalyzes the oxidation of D-2-hydroxyglutarate (D-2-HG) to alpha-ketoglutarate. Also catalyzes the oxidation of other D-2-hydroxyacids, such as D-malate (D-MAL) and D-lactate (D-LAC). Exhibits high activities towards D-2-HG and D-MAL but a very weak activity towards D-LAC.</text>
</comment>
<dbReference type="InterPro" id="IPR016171">
    <property type="entry name" value="Vanillyl_alc_oxidase_C-sub2"/>
</dbReference>
<dbReference type="InterPro" id="IPR006094">
    <property type="entry name" value="Oxid_FAD_bind_N"/>
</dbReference>
<protein>
    <recommendedName>
        <fullName evidence="7">D-2-hydroxyglutarate dehydrogenase, mitochondrial</fullName>
        <ecNumber evidence="6">1.1.99.39</ecNumber>
    </recommendedName>
</protein>
<evidence type="ECO:0000256" key="7">
    <source>
        <dbReference type="ARBA" id="ARBA00039639"/>
    </source>
</evidence>
<dbReference type="AlphaFoldDB" id="A0A6F9DB91"/>
<keyword evidence="3" id="KW-0285">Flavoprotein</keyword>
<evidence type="ECO:0000256" key="2">
    <source>
        <dbReference type="ARBA" id="ARBA00008000"/>
    </source>
</evidence>
<dbReference type="EC" id="1.1.99.39" evidence="6"/>
<dbReference type="Gene3D" id="1.10.45.10">
    <property type="entry name" value="Vanillyl-alcohol Oxidase, Chain A, domain 4"/>
    <property type="match status" value="1"/>
</dbReference>
<dbReference type="PANTHER" id="PTHR43716:SF1">
    <property type="entry name" value="D-2-HYDROXYGLUTARATE DEHYDROGENASE, MITOCHONDRIAL"/>
    <property type="match status" value="1"/>
</dbReference>
<dbReference type="FunFam" id="3.30.70.2190:FF:000001">
    <property type="entry name" value="D-2-hydroxyglutarate dehydrogenase mitochondrial"/>
    <property type="match status" value="1"/>
</dbReference>
<dbReference type="EMBL" id="LR784341">
    <property type="protein sequence ID" value="CAB3236021.1"/>
    <property type="molecule type" value="mRNA"/>
</dbReference>
<dbReference type="FunFam" id="3.30.465.10:FF:000001">
    <property type="entry name" value="D-2-hydroxyglutarate dehydrogenase, mitochondrial"/>
    <property type="match status" value="1"/>
</dbReference>
<name>A0A6F9DB91_9ASCI</name>
<keyword evidence="4" id="KW-0274">FAD</keyword>
<evidence type="ECO:0000256" key="4">
    <source>
        <dbReference type="ARBA" id="ARBA00022827"/>
    </source>
</evidence>
<dbReference type="Gene3D" id="3.30.70.2190">
    <property type="match status" value="1"/>
</dbReference>
<evidence type="ECO:0000313" key="11">
    <source>
        <dbReference type="EMBL" id="CAB3236021.1"/>
    </source>
</evidence>
<dbReference type="Pfam" id="PF01565">
    <property type="entry name" value="FAD_binding_4"/>
    <property type="match status" value="1"/>
</dbReference>
<dbReference type="PROSITE" id="PS51387">
    <property type="entry name" value="FAD_PCMH"/>
    <property type="match status" value="1"/>
</dbReference>
<dbReference type="Gene3D" id="3.30.43.10">
    <property type="entry name" value="Uridine Diphospho-n-acetylenolpyruvylglucosamine Reductase, domain 2"/>
    <property type="match status" value="1"/>
</dbReference>
<dbReference type="Pfam" id="PF02913">
    <property type="entry name" value="FAD-oxidase_C"/>
    <property type="match status" value="1"/>
</dbReference>
<dbReference type="SUPFAM" id="SSF55103">
    <property type="entry name" value="FAD-linked oxidases, C-terminal domain"/>
    <property type="match status" value="1"/>
</dbReference>
<dbReference type="Gene3D" id="3.30.70.2740">
    <property type="match status" value="1"/>
</dbReference>
<evidence type="ECO:0000256" key="1">
    <source>
        <dbReference type="ARBA" id="ARBA00001974"/>
    </source>
</evidence>
<dbReference type="GO" id="GO:0051990">
    <property type="term" value="F:(R)-2-hydroxyglutarate dehydrogenase activity"/>
    <property type="evidence" value="ECO:0007669"/>
    <property type="project" value="UniProtKB-EC"/>
</dbReference>
<comment type="catalytic activity">
    <reaction evidence="9">
        <text>(R)-malate + A = oxaloacetate + AH2</text>
        <dbReference type="Rhea" id="RHEA:67460"/>
        <dbReference type="ChEBI" id="CHEBI:13193"/>
        <dbReference type="ChEBI" id="CHEBI:15588"/>
        <dbReference type="ChEBI" id="CHEBI:16452"/>
        <dbReference type="ChEBI" id="CHEBI:17499"/>
    </reaction>
    <physiologicalReaction direction="left-to-right" evidence="9">
        <dbReference type="Rhea" id="RHEA:67461"/>
    </physiologicalReaction>
</comment>
<proteinExistence type="evidence at transcript level"/>
<dbReference type="FunFam" id="3.30.43.10:FF:000016">
    <property type="entry name" value="D-2-hydroxyglutarate dehydrogenase, mitochondrial"/>
    <property type="match status" value="1"/>
</dbReference>
<evidence type="ECO:0000259" key="10">
    <source>
        <dbReference type="PROSITE" id="PS51387"/>
    </source>
</evidence>
<dbReference type="Gene3D" id="3.30.465.10">
    <property type="match status" value="1"/>
</dbReference>
<dbReference type="SUPFAM" id="SSF56176">
    <property type="entry name" value="FAD-binding/transporter-associated domain-like"/>
    <property type="match status" value="1"/>
</dbReference>
<gene>
    <name evidence="11" type="primary">D2hgdh</name>
</gene>
<dbReference type="GO" id="GO:0071949">
    <property type="term" value="F:FAD binding"/>
    <property type="evidence" value="ECO:0007669"/>
    <property type="project" value="InterPro"/>
</dbReference>
<dbReference type="InterPro" id="IPR004113">
    <property type="entry name" value="FAD-bd_oxidored_4_C"/>
</dbReference>
<evidence type="ECO:0000256" key="6">
    <source>
        <dbReference type="ARBA" id="ARBA00039003"/>
    </source>
</evidence>
<comment type="similarity">
    <text evidence="2">Belongs to the FAD-binding oxidoreductase/transferase type 4 family.</text>
</comment>
<comment type="cofactor">
    <cofactor evidence="1">
        <name>FAD</name>
        <dbReference type="ChEBI" id="CHEBI:57692"/>
    </cofactor>
</comment>
<dbReference type="InterPro" id="IPR051264">
    <property type="entry name" value="FAD-oxidored/transferase_4"/>
</dbReference>
<dbReference type="PANTHER" id="PTHR43716">
    <property type="entry name" value="D-2-HYDROXYGLUTARATE DEHYDROGENASE, MITOCHONDRIAL"/>
    <property type="match status" value="1"/>
</dbReference>
<dbReference type="GO" id="GO:0005739">
    <property type="term" value="C:mitochondrion"/>
    <property type="evidence" value="ECO:0007669"/>
    <property type="project" value="TreeGrafter"/>
</dbReference>
<organism evidence="11">
    <name type="scientific">Phallusia mammillata</name>
    <dbReference type="NCBI Taxonomy" id="59560"/>
    <lineage>
        <taxon>Eukaryota</taxon>
        <taxon>Metazoa</taxon>
        <taxon>Chordata</taxon>
        <taxon>Tunicata</taxon>
        <taxon>Ascidiacea</taxon>
        <taxon>Phlebobranchia</taxon>
        <taxon>Ascidiidae</taxon>
        <taxon>Phallusia</taxon>
    </lineage>
</organism>
<reference evidence="11" key="1">
    <citation type="submission" date="2020-04" db="EMBL/GenBank/DDBJ databases">
        <authorList>
            <person name="Neveu A P."/>
        </authorList>
    </citation>
    <scope>NUCLEOTIDE SEQUENCE</scope>
    <source>
        <tissue evidence="11">Whole embryo</tissue>
    </source>
</reference>
<feature type="domain" description="FAD-binding PCMH-type" evidence="10">
    <location>
        <begin position="85"/>
        <end position="264"/>
    </location>
</feature>
<evidence type="ECO:0000256" key="5">
    <source>
        <dbReference type="ARBA" id="ARBA00023002"/>
    </source>
</evidence>
<evidence type="ECO:0000256" key="3">
    <source>
        <dbReference type="ARBA" id="ARBA00022630"/>
    </source>
</evidence>
<dbReference type="InterPro" id="IPR036318">
    <property type="entry name" value="FAD-bd_PCMH-like_sf"/>
</dbReference>
<dbReference type="InterPro" id="IPR016169">
    <property type="entry name" value="FAD-bd_PCMH_sub2"/>
</dbReference>
<dbReference type="FunFam" id="3.30.70.2740:FF:000002">
    <property type="entry name" value="D-2-hydroxyglutarate dehydrogenase mitochondrial"/>
    <property type="match status" value="1"/>
</dbReference>
<dbReference type="FunFam" id="1.10.45.10:FF:000001">
    <property type="entry name" value="D-lactate dehydrogenase mitochondrial"/>
    <property type="match status" value="1"/>
</dbReference>
<evidence type="ECO:0000256" key="8">
    <source>
        <dbReference type="ARBA" id="ARBA00045410"/>
    </source>
</evidence>
<sequence length="509" mass="56016">MLLRKVSVLACSHLRVISPKWSLLNQRPSHSLPPLTAGAYNVKRGDFAQITDNDLTHFQSIIGKDHVITDHNDLEMYNMDWMRSVRGQSKLLLKPKTTNEVSQIVKHCNERKLAVCPQGGNTGLVGGSVPVFDEIVLSTQRMNNIILIDPVSGVLVCQAGCILEAANNQLSKHSLMAPLDLGAKGSCHLGGNISTNAGGLRLLRYGSLRGSVLGVEAVLPSGEILDCLSELRKDNTGYDLKQLLIGSEGTLGIVTALAIQCVQKPLSTNLAFLGVESFSNVLSLLRGARRDLGEILSAVEFMDQDCMRLVTTHLDCSNPISSHPFYMLIETSGSNTGHDEEKLSAFLDKIMSSGLAVDGTLATDVGKLQSIWALRERIAEATLREGYNYKYDVSLPTEHMYTMVEESRKRLQDVCLSVFGYGHVGDGNLHLNMTSEKFDPKVLSMIEPFVYEWVSKYKGSVSAEHGMGFKKRQYMGFTKSKSAITLMHRIKELLDPNGIFNPYKTLPDP</sequence>